<dbReference type="Gene3D" id="2.60.120.260">
    <property type="entry name" value="Galactose-binding domain-like"/>
    <property type="match status" value="1"/>
</dbReference>
<evidence type="ECO:0000256" key="1">
    <source>
        <dbReference type="SAM" id="MobiDB-lite"/>
    </source>
</evidence>
<dbReference type="NCBIfam" id="NF047619">
    <property type="entry name" value="NADase_discoid"/>
    <property type="match status" value="1"/>
</dbReference>
<feature type="compositionally biased region" description="Acidic residues" evidence="1">
    <location>
        <begin position="9"/>
        <end position="21"/>
    </location>
</feature>
<gene>
    <name evidence="3" type="ORF">MNBD_ACTINO02-694</name>
</gene>
<dbReference type="AlphaFoldDB" id="A0A3B0SHV2"/>
<accession>A0A3B0SHV2</accession>
<protein>
    <recommendedName>
        <fullName evidence="2">NAD glycohydrolase translocation F5/8 type C domain-containing protein</fullName>
    </recommendedName>
</protein>
<proteinExistence type="predicted"/>
<feature type="compositionally biased region" description="Pro residues" evidence="1">
    <location>
        <begin position="22"/>
        <end position="33"/>
    </location>
</feature>
<feature type="region of interest" description="Disordered" evidence="1">
    <location>
        <begin position="1"/>
        <end position="59"/>
    </location>
</feature>
<sequence>MDRDTPNDPFEDLFEPFELDEGPPPGVEPPPPVARREVQHQSPATRQPPSTVSCPSCAASNPSTNRHCESCGARIQSSPLPVAPPPAARMTPGGRALGVLLGVLVVVFIGSRFIGGGDPAAATTTTSSTSSTTQPLTLSLIQPATATASSELPGDFGASNLIDGDRTREWQSAGDEGVGAEITFVWTDPVAISEIRIYNIVDETRFKRNFRIKDFSITVNDIALETSGTLTNTNDEQRISIATLKTTELKLKVLSTYPAEAVGTATPYNEIAIAEVEFYGRVATP</sequence>
<dbReference type="Pfam" id="PF25302">
    <property type="entry name" value="NADase_transloc"/>
    <property type="match status" value="1"/>
</dbReference>
<name>A0A3B0SHV2_9ZZZZ</name>
<evidence type="ECO:0000313" key="3">
    <source>
        <dbReference type="EMBL" id="VAW05801.1"/>
    </source>
</evidence>
<feature type="domain" description="NAD glycohydrolase translocation F5/8 type C" evidence="2">
    <location>
        <begin position="146"/>
        <end position="279"/>
    </location>
</feature>
<dbReference type="EMBL" id="UOEK01000326">
    <property type="protein sequence ID" value="VAW05801.1"/>
    <property type="molecule type" value="Genomic_DNA"/>
</dbReference>
<reference evidence="3" key="1">
    <citation type="submission" date="2018-06" db="EMBL/GenBank/DDBJ databases">
        <authorList>
            <person name="Zhirakovskaya E."/>
        </authorList>
    </citation>
    <scope>NUCLEOTIDE SEQUENCE</scope>
</reference>
<organism evidence="3">
    <name type="scientific">hydrothermal vent metagenome</name>
    <dbReference type="NCBI Taxonomy" id="652676"/>
    <lineage>
        <taxon>unclassified sequences</taxon>
        <taxon>metagenomes</taxon>
        <taxon>ecological metagenomes</taxon>
    </lineage>
</organism>
<dbReference type="InterPro" id="IPR008979">
    <property type="entry name" value="Galactose-bd-like_sf"/>
</dbReference>
<dbReference type="SUPFAM" id="SSF49785">
    <property type="entry name" value="Galactose-binding domain-like"/>
    <property type="match status" value="1"/>
</dbReference>
<dbReference type="InterPro" id="IPR057561">
    <property type="entry name" value="NADase_transloc"/>
</dbReference>
<feature type="compositionally biased region" description="Polar residues" evidence="1">
    <location>
        <begin position="40"/>
        <end position="59"/>
    </location>
</feature>
<evidence type="ECO:0000259" key="2">
    <source>
        <dbReference type="Pfam" id="PF25302"/>
    </source>
</evidence>